<dbReference type="SUPFAM" id="SSF53474">
    <property type="entry name" value="alpha/beta-Hydrolases"/>
    <property type="match status" value="1"/>
</dbReference>
<evidence type="ECO:0000256" key="2">
    <source>
        <dbReference type="SAM" id="SignalP"/>
    </source>
</evidence>
<feature type="domain" description="Copper amine oxidase-like N-terminal" evidence="3">
    <location>
        <begin position="33"/>
        <end position="134"/>
    </location>
</feature>
<dbReference type="InterPro" id="IPR002471">
    <property type="entry name" value="Pept_S9_AS"/>
</dbReference>
<dbReference type="Gene3D" id="3.40.50.1820">
    <property type="entry name" value="alpha/beta hydrolase"/>
    <property type="match status" value="1"/>
</dbReference>
<dbReference type="InterPro" id="IPR000073">
    <property type="entry name" value="AB_hydrolase_1"/>
</dbReference>
<dbReference type="Pfam" id="PF07833">
    <property type="entry name" value="Cu_amine_oxidN1"/>
    <property type="match status" value="1"/>
</dbReference>
<feature type="domain" description="AB hydrolase-1" evidence="4">
    <location>
        <begin position="289"/>
        <end position="531"/>
    </location>
</feature>
<evidence type="ECO:0000259" key="4">
    <source>
        <dbReference type="Pfam" id="PF12697"/>
    </source>
</evidence>
<feature type="signal peptide" evidence="2">
    <location>
        <begin position="1"/>
        <end position="22"/>
    </location>
</feature>
<dbReference type="RefSeq" id="WP_232185344.1">
    <property type="nucleotide sequence ID" value="NZ_JAIOAP010000004.1"/>
</dbReference>
<proteinExistence type="predicted"/>
<dbReference type="InterPro" id="IPR053145">
    <property type="entry name" value="AB_hydrolase_Est10"/>
</dbReference>
<reference evidence="6 7" key="1">
    <citation type="journal article" date="2023" name="Genome Announc.">
        <title>Pan-Genome Analyses of the Genus Cohnella and Proposal of the Novel Species Cohnella silvisoli sp. nov., Isolated from Forest Soil.</title>
        <authorList>
            <person name="Wang C."/>
            <person name="Mao L."/>
            <person name="Bao G."/>
            <person name="Zhu H."/>
        </authorList>
    </citation>
    <scope>NUCLEOTIDE SEQUENCE [LARGE SCALE GENOMIC DNA]</scope>
    <source>
        <strain evidence="6 7">NL03-T5-1</strain>
    </source>
</reference>
<dbReference type="Pfam" id="PF12697">
    <property type="entry name" value="Abhydrolase_6"/>
    <property type="match status" value="1"/>
</dbReference>
<dbReference type="PROSITE" id="PS00708">
    <property type="entry name" value="PRO_ENDOPEP_SER"/>
    <property type="match status" value="1"/>
</dbReference>
<keyword evidence="2" id="KW-0732">Signal</keyword>
<dbReference type="PANTHER" id="PTHR43265:SF1">
    <property type="entry name" value="ESTERASE ESTD"/>
    <property type="match status" value="1"/>
</dbReference>
<name>A0ABV1KPP6_9BACL</name>
<dbReference type="Proteomes" id="UP001493487">
    <property type="component" value="Unassembled WGS sequence"/>
</dbReference>
<feature type="domain" description="DUF3887" evidence="5">
    <location>
        <begin position="154"/>
        <end position="242"/>
    </location>
</feature>
<dbReference type="SUPFAM" id="SSF55383">
    <property type="entry name" value="Copper amine oxidase, domain N"/>
    <property type="match status" value="1"/>
</dbReference>
<dbReference type="InterPro" id="IPR036582">
    <property type="entry name" value="Mao_N_sf"/>
</dbReference>
<evidence type="ECO:0000313" key="7">
    <source>
        <dbReference type="Proteomes" id="UP001493487"/>
    </source>
</evidence>
<dbReference type="Gene3D" id="3.10.450.590">
    <property type="match status" value="1"/>
</dbReference>
<dbReference type="InterPro" id="IPR029058">
    <property type="entry name" value="AB_hydrolase_fold"/>
</dbReference>
<evidence type="ECO:0000259" key="5">
    <source>
        <dbReference type="Pfam" id="PF13026"/>
    </source>
</evidence>
<feature type="chain" id="PRO_5045924375" evidence="2">
    <location>
        <begin position="23"/>
        <end position="565"/>
    </location>
</feature>
<organism evidence="6 7">
    <name type="scientific">Cohnella silvisoli</name>
    <dbReference type="NCBI Taxonomy" id="2873699"/>
    <lineage>
        <taxon>Bacteria</taxon>
        <taxon>Bacillati</taxon>
        <taxon>Bacillota</taxon>
        <taxon>Bacilli</taxon>
        <taxon>Bacillales</taxon>
        <taxon>Paenibacillaceae</taxon>
        <taxon>Cohnella</taxon>
    </lineage>
</organism>
<gene>
    <name evidence="6" type="ORF">QJS35_06180</name>
</gene>
<dbReference type="PANTHER" id="PTHR43265">
    <property type="entry name" value="ESTERASE ESTD"/>
    <property type="match status" value="1"/>
</dbReference>
<keyword evidence="1 6" id="KW-0378">Hydrolase</keyword>
<dbReference type="InterPro" id="IPR024981">
    <property type="entry name" value="DUF3887"/>
</dbReference>
<dbReference type="GO" id="GO:0016787">
    <property type="term" value="F:hydrolase activity"/>
    <property type="evidence" value="ECO:0007669"/>
    <property type="project" value="UniProtKB-KW"/>
</dbReference>
<evidence type="ECO:0000256" key="1">
    <source>
        <dbReference type="ARBA" id="ARBA00022801"/>
    </source>
</evidence>
<evidence type="ECO:0000313" key="6">
    <source>
        <dbReference type="EMBL" id="MEQ4481977.1"/>
    </source>
</evidence>
<dbReference type="Gene3D" id="3.30.457.10">
    <property type="entry name" value="Copper amine oxidase-like, N-terminal domain"/>
    <property type="match status" value="1"/>
</dbReference>
<keyword evidence="7" id="KW-1185">Reference proteome</keyword>
<comment type="caution">
    <text evidence="6">The sequence shown here is derived from an EMBL/GenBank/DDBJ whole genome shotgun (WGS) entry which is preliminary data.</text>
</comment>
<sequence length="565" mass="61643">MNRIFPLAIALALLLTTIPMTAAATGIKFKLIVDNKTLVMPDAQPYKGSKDVMIPLNYAAQSLGIKVSFNKNTKEVQLTKSTVKVSFKLGSSQAVSGASKTVTFKAPPAARQNRLYVPLSFFTEALGFKTSFNSVRAEAIISTLKSNDEIISTLVKQLSSGAYQQLSDDYFDDTVKQAIPVKALQAGWEQVASAAGNYVGIQTIQQNPKITDSKEINVLIEFSKTNVSLIVNLNDSNKVIGMRLNLVQPAGTLPASLAEEEVVVGAGTAYPLHGTLTLPRNASGPLPAVVLVQGSGPSDRDESAGGYKPFRDLAWGLAQQGIAVLRYDKRTFVYGKSFTPDMIAKFTVKEETIDDAIAASKLLNGDKRIDAARVYIAGHSLGGMLAPRIDAEGGNFAGLVIMAGSTRSLWEISADQNKDFIQAMDDKDPAKKTNEAWLASELLKAQNIRSLSDSEAMAQLFFGIPAYYFKEMDSHNTKDIISKLAKPIFVLQGQDDFQVYANKDYLLWQDQLKGNPNAAFKLYLGLNHFFVNYDGKGKNTTEEYQHPGNVDSQVIQDIANWINKK</sequence>
<protein>
    <submittedName>
        <fullName evidence="6">Alpha/beta fold hydrolase</fullName>
    </submittedName>
</protein>
<dbReference type="Pfam" id="PF13026">
    <property type="entry name" value="DUF3887"/>
    <property type="match status" value="1"/>
</dbReference>
<accession>A0ABV1KPP6</accession>
<dbReference type="EMBL" id="JASKHM010000003">
    <property type="protein sequence ID" value="MEQ4481977.1"/>
    <property type="molecule type" value="Genomic_DNA"/>
</dbReference>
<dbReference type="InterPro" id="IPR012854">
    <property type="entry name" value="Cu_amine_oxidase-like_N"/>
</dbReference>
<evidence type="ECO:0000259" key="3">
    <source>
        <dbReference type="Pfam" id="PF07833"/>
    </source>
</evidence>